<sequence>MGDATKKLAIGMFQTGGVRPTWRMPGREHERNSTDLGYWIDLARACEDAGADFLFLADSYGYPTLHDEVIPTAVERNVQFSTVDPQMLVSAIAAATERLGIVTTVSTQVEPPPVVTRQYRSLDHFTGGRIGWNIVTGSAQAASALLFGEPLLAHDERYEKAAEHVDLSLRFWEGCWEDDALVRDAATGVWADPARVHEIVHDGTHFRSRGVLVTPPGPQVTPTLFQAGASTAGRDLAARYAEAVFLAAEAPALARQIADIRSRAVGYGRSPDAVKCLVAGTFRVADSRAQAEDEHAAAIARISLAHAATLYAYFTGIDLLSLDLDRPIPADAAGGDNGRTNIERFLGDDAPTVREVLEEFRANGVMGRPFLGTPAEVVDQAEALADETDADGFLVQPDPDGGHDRFIRLVMPELRRRGRLKDELPGTTLREHLFGDGRRRLPDDHPGATHRRTRATA</sequence>
<keyword evidence="4" id="KW-0503">Monooxygenase</keyword>
<dbReference type="PANTHER" id="PTHR30011:SF16">
    <property type="entry name" value="C2H2 FINGER DOMAIN TRANSCRIPTION FACTOR (EUROFUNG)-RELATED"/>
    <property type="match status" value="1"/>
</dbReference>
<evidence type="ECO:0000256" key="5">
    <source>
        <dbReference type="ARBA" id="ARBA00033748"/>
    </source>
</evidence>
<feature type="compositionally biased region" description="Basic and acidic residues" evidence="6">
    <location>
        <begin position="428"/>
        <end position="447"/>
    </location>
</feature>
<keyword evidence="9" id="KW-1185">Reference proteome</keyword>
<dbReference type="RefSeq" id="WP_345441830.1">
    <property type="nucleotide sequence ID" value="NZ_BAABKO010000007.1"/>
</dbReference>
<reference evidence="9" key="1">
    <citation type="journal article" date="2019" name="Int. J. Syst. Evol. Microbiol.">
        <title>The Global Catalogue of Microorganisms (GCM) 10K type strain sequencing project: providing services to taxonomists for standard genome sequencing and annotation.</title>
        <authorList>
            <consortium name="The Broad Institute Genomics Platform"/>
            <consortium name="The Broad Institute Genome Sequencing Center for Infectious Disease"/>
            <person name="Wu L."/>
            <person name="Ma J."/>
        </authorList>
    </citation>
    <scope>NUCLEOTIDE SEQUENCE [LARGE SCALE GENOMIC DNA]</scope>
    <source>
        <strain evidence="9">JCM 18537</strain>
    </source>
</reference>
<evidence type="ECO:0000256" key="2">
    <source>
        <dbReference type="ARBA" id="ARBA00022643"/>
    </source>
</evidence>
<feature type="region of interest" description="Disordered" evidence="6">
    <location>
        <begin position="428"/>
        <end position="457"/>
    </location>
</feature>
<dbReference type="NCBIfam" id="TIGR03860">
    <property type="entry name" value="FMN_nitrolo"/>
    <property type="match status" value="1"/>
</dbReference>
<feature type="domain" description="Luciferase-like" evidence="7">
    <location>
        <begin position="33"/>
        <end position="385"/>
    </location>
</feature>
<evidence type="ECO:0000256" key="1">
    <source>
        <dbReference type="ARBA" id="ARBA00022630"/>
    </source>
</evidence>
<keyword evidence="3" id="KW-0560">Oxidoreductase</keyword>
<dbReference type="Gene3D" id="3.20.20.30">
    <property type="entry name" value="Luciferase-like domain"/>
    <property type="match status" value="1"/>
</dbReference>
<protein>
    <submittedName>
        <fullName evidence="8">LLM class flavin-dependent oxidoreductase</fullName>
    </submittedName>
</protein>
<dbReference type="EMBL" id="BAABKO010000007">
    <property type="protein sequence ID" value="GAA4784876.1"/>
    <property type="molecule type" value="Genomic_DNA"/>
</dbReference>
<evidence type="ECO:0000256" key="3">
    <source>
        <dbReference type="ARBA" id="ARBA00023002"/>
    </source>
</evidence>
<evidence type="ECO:0000256" key="4">
    <source>
        <dbReference type="ARBA" id="ARBA00023033"/>
    </source>
</evidence>
<dbReference type="Pfam" id="PF00296">
    <property type="entry name" value="Bac_luciferase"/>
    <property type="match status" value="1"/>
</dbReference>
<dbReference type="InterPro" id="IPR036661">
    <property type="entry name" value="Luciferase-like_sf"/>
</dbReference>
<dbReference type="PIRSF" id="PIRSF000337">
    <property type="entry name" value="NTA_MOA"/>
    <property type="match status" value="1"/>
</dbReference>
<comment type="similarity">
    <text evidence="5">Belongs to the NtaA/SnaA/DszA monooxygenase family.</text>
</comment>
<dbReference type="InterPro" id="IPR016215">
    <property type="entry name" value="NTA_MOA"/>
</dbReference>
<dbReference type="Proteomes" id="UP001501645">
    <property type="component" value="Unassembled WGS sequence"/>
</dbReference>
<comment type="caution">
    <text evidence="8">The sequence shown here is derived from an EMBL/GenBank/DDBJ whole genome shotgun (WGS) entry which is preliminary data.</text>
</comment>
<organism evidence="8 9">
    <name type="scientific">Microbacterium gilvum</name>
    <dbReference type="NCBI Taxonomy" id="1336204"/>
    <lineage>
        <taxon>Bacteria</taxon>
        <taxon>Bacillati</taxon>
        <taxon>Actinomycetota</taxon>
        <taxon>Actinomycetes</taxon>
        <taxon>Micrococcales</taxon>
        <taxon>Microbacteriaceae</taxon>
        <taxon>Microbacterium</taxon>
    </lineage>
</organism>
<dbReference type="InterPro" id="IPR011251">
    <property type="entry name" value="Luciferase-like_dom"/>
</dbReference>
<evidence type="ECO:0000256" key="6">
    <source>
        <dbReference type="SAM" id="MobiDB-lite"/>
    </source>
</evidence>
<accession>A0ABP9ARF8</accession>
<keyword evidence="1" id="KW-0285">Flavoprotein</keyword>
<name>A0ABP9ARF8_9MICO</name>
<dbReference type="InterPro" id="IPR051260">
    <property type="entry name" value="Diverse_substr_monoxygenases"/>
</dbReference>
<evidence type="ECO:0000313" key="8">
    <source>
        <dbReference type="EMBL" id="GAA4784876.1"/>
    </source>
</evidence>
<dbReference type="SUPFAM" id="SSF51679">
    <property type="entry name" value="Bacterial luciferase-like"/>
    <property type="match status" value="1"/>
</dbReference>
<evidence type="ECO:0000313" key="9">
    <source>
        <dbReference type="Proteomes" id="UP001501645"/>
    </source>
</evidence>
<keyword evidence="2" id="KW-0288">FMN</keyword>
<gene>
    <name evidence="8" type="ORF">GCM10023351_33180</name>
</gene>
<feature type="compositionally biased region" description="Basic residues" evidence="6">
    <location>
        <begin position="448"/>
        <end position="457"/>
    </location>
</feature>
<proteinExistence type="inferred from homology"/>
<dbReference type="PANTHER" id="PTHR30011">
    <property type="entry name" value="ALKANESULFONATE MONOOXYGENASE-RELATED"/>
    <property type="match status" value="1"/>
</dbReference>
<evidence type="ECO:0000259" key="7">
    <source>
        <dbReference type="Pfam" id="PF00296"/>
    </source>
</evidence>